<reference evidence="2" key="1">
    <citation type="submission" date="2014-07" db="EMBL/GenBank/DDBJ databases">
        <authorList>
            <person name="Martin A.A"/>
            <person name="De Silva N."/>
        </authorList>
    </citation>
    <scope>NUCLEOTIDE SEQUENCE</scope>
</reference>
<keyword evidence="1" id="KW-0812">Transmembrane</keyword>
<organism evidence="2 3">
    <name type="scientific">Strongyloides venezuelensis</name>
    <name type="common">Threadworm</name>
    <dbReference type="NCBI Taxonomy" id="75913"/>
    <lineage>
        <taxon>Eukaryota</taxon>
        <taxon>Metazoa</taxon>
        <taxon>Ecdysozoa</taxon>
        <taxon>Nematoda</taxon>
        <taxon>Chromadorea</taxon>
        <taxon>Rhabditida</taxon>
        <taxon>Tylenchina</taxon>
        <taxon>Panagrolaimomorpha</taxon>
        <taxon>Strongyloidoidea</taxon>
        <taxon>Strongyloididae</taxon>
        <taxon>Strongyloides</taxon>
    </lineage>
</organism>
<protein>
    <submittedName>
        <fullName evidence="3">Protein wntless</fullName>
    </submittedName>
</protein>
<name>A0A0K0FWF9_STRVS</name>
<evidence type="ECO:0000313" key="2">
    <source>
        <dbReference type="Proteomes" id="UP000035680"/>
    </source>
</evidence>
<evidence type="ECO:0000256" key="1">
    <source>
        <dbReference type="SAM" id="Phobius"/>
    </source>
</evidence>
<dbReference type="AlphaFoldDB" id="A0A0K0FWF9"/>
<sequence length="54" mass="6651">FEKMPNKITEYSVNESKCTILTYLFMLIHFFSFIYLVKRYYATNWDRNILIMSL</sequence>
<dbReference type="Proteomes" id="UP000035680">
    <property type="component" value="Unassembled WGS sequence"/>
</dbReference>
<dbReference type="WBParaSite" id="SVE_1674900.1">
    <property type="protein sequence ID" value="SVE_1674900.1"/>
    <property type="gene ID" value="SVE_1674900"/>
</dbReference>
<feature type="transmembrane region" description="Helical" evidence="1">
    <location>
        <begin position="20"/>
        <end position="37"/>
    </location>
</feature>
<reference evidence="3" key="2">
    <citation type="submission" date="2015-08" db="UniProtKB">
        <authorList>
            <consortium name="WormBaseParasite"/>
        </authorList>
    </citation>
    <scope>IDENTIFICATION</scope>
</reference>
<keyword evidence="1" id="KW-1133">Transmembrane helix</keyword>
<evidence type="ECO:0000313" key="3">
    <source>
        <dbReference type="WBParaSite" id="SVE_1674900.1"/>
    </source>
</evidence>
<proteinExistence type="predicted"/>
<keyword evidence="2" id="KW-1185">Reference proteome</keyword>
<accession>A0A0K0FWF9</accession>
<keyword evidence="1" id="KW-0472">Membrane</keyword>